<dbReference type="RefSeq" id="WP_280760471.1">
    <property type="nucleotide sequence ID" value="NZ_JARXVC010000005.1"/>
</dbReference>
<dbReference type="EMBL" id="JARXVC010000005">
    <property type="protein sequence ID" value="MDH6281137.1"/>
    <property type="molecule type" value="Genomic_DNA"/>
</dbReference>
<accession>A0ABT6MA08</accession>
<proteinExistence type="predicted"/>
<evidence type="ECO:0000313" key="3">
    <source>
        <dbReference type="Proteomes" id="UP001160334"/>
    </source>
</evidence>
<dbReference type="PROSITE" id="PS51257">
    <property type="entry name" value="PROKAR_LIPOPROTEIN"/>
    <property type="match status" value="1"/>
</dbReference>
<feature type="chain" id="PRO_5046390464" description="Lipoprotein" evidence="1">
    <location>
        <begin position="27"/>
        <end position="142"/>
    </location>
</feature>
<evidence type="ECO:0000313" key="2">
    <source>
        <dbReference type="EMBL" id="MDH6281137.1"/>
    </source>
</evidence>
<protein>
    <recommendedName>
        <fullName evidence="4">Lipoprotein</fullName>
    </recommendedName>
</protein>
<comment type="caution">
    <text evidence="2">The sequence shown here is derived from an EMBL/GenBank/DDBJ whole genome shotgun (WGS) entry which is preliminary data.</text>
</comment>
<gene>
    <name evidence="2" type="ORF">M2280_002357</name>
</gene>
<evidence type="ECO:0000256" key="1">
    <source>
        <dbReference type="SAM" id="SignalP"/>
    </source>
</evidence>
<evidence type="ECO:0008006" key="4">
    <source>
        <dbReference type="Google" id="ProtNLM"/>
    </source>
</evidence>
<feature type="signal peptide" evidence="1">
    <location>
        <begin position="1"/>
        <end position="26"/>
    </location>
</feature>
<name>A0ABT6MA08_9NOCA</name>
<keyword evidence="1" id="KW-0732">Signal</keyword>
<dbReference type="Proteomes" id="UP001160334">
    <property type="component" value="Unassembled WGS sequence"/>
</dbReference>
<organism evidence="2 3">
    <name type="scientific">Prescottella agglutinans</name>
    <dbReference type="NCBI Taxonomy" id="1644129"/>
    <lineage>
        <taxon>Bacteria</taxon>
        <taxon>Bacillati</taxon>
        <taxon>Actinomycetota</taxon>
        <taxon>Actinomycetes</taxon>
        <taxon>Mycobacteriales</taxon>
        <taxon>Nocardiaceae</taxon>
        <taxon>Prescottella</taxon>
    </lineage>
</organism>
<reference evidence="2 3" key="1">
    <citation type="submission" date="2023-04" db="EMBL/GenBank/DDBJ databases">
        <title>Forest soil microbial communities from Buena Vista Peninsula, Colon Province, Panama.</title>
        <authorList>
            <person name="Bouskill N."/>
        </authorList>
    </citation>
    <scope>NUCLEOTIDE SEQUENCE [LARGE SCALE GENOMIC DNA]</scope>
    <source>
        <strain evidence="2 3">CFH S0262</strain>
    </source>
</reference>
<keyword evidence="3" id="KW-1185">Reference proteome</keyword>
<sequence length="142" mass="15208">MSQTRRHITSAAAVMAVLTLTSCVTNHDVPDTFKATITFTGNADRASADTGECTIEDAHVAPNDIAIITSGTATTTTTAALRVDTIAQHPDGTTVCTYTAHFTAVPANQRRYDITLNRFTQQSFTGDELKSGATYRLQPETP</sequence>